<dbReference type="SMART" id="SM00369">
    <property type="entry name" value="LRR_TYP"/>
    <property type="match status" value="3"/>
</dbReference>
<proteinExistence type="predicted"/>
<dbReference type="KEGG" id="gsh:117367174"/>
<dbReference type="InterPro" id="IPR003591">
    <property type="entry name" value="Leu-rich_rpt_typical-subtyp"/>
</dbReference>
<evidence type="ECO:0000313" key="4">
    <source>
        <dbReference type="RefSeq" id="XP_033815400.1"/>
    </source>
</evidence>
<dbReference type="AlphaFoldDB" id="A0A6P8SA46"/>
<dbReference type="SUPFAM" id="SSF52058">
    <property type="entry name" value="L domain-like"/>
    <property type="match status" value="1"/>
</dbReference>
<dbReference type="PANTHER" id="PTHR46759:SF1">
    <property type="entry name" value="LEUCINE-RICH REPEAT-CONTAINING PROTEIN 72"/>
    <property type="match status" value="1"/>
</dbReference>
<dbReference type="PANTHER" id="PTHR46759">
    <property type="entry name" value="LEUCINE-RICH REPEAT-CONTAINING PROTEIN 72"/>
    <property type="match status" value="1"/>
</dbReference>
<dbReference type="Pfam" id="PF12799">
    <property type="entry name" value="LRR_4"/>
    <property type="match status" value="1"/>
</dbReference>
<dbReference type="GeneID" id="117367174"/>
<evidence type="ECO:0000256" key="2">
    <source>
        <dbReference type="ARBA" id="ARBA00022737"/>
    </source>
</evidence>
<dbReference type="Proteomes" id="UP000515159">
    <property type="component" value="Chromosome 9"/>
</dbReference>
<dbReference type="InterPro" id="IPR001611">
    <property type="entry name" value="Leu-rich_rpt"/>
</dbReference>
<dbReference type="PROSITE" id="PS51450">
    <property type="entry name" value="LRR"/>
    <property type="match status" value="4"/>
</dbReference>
<dbReference type="Gene3D" id="3.80.10.10">
    <property type="entry name" value="Ribonuclease Inhibitor"/>
    <property type="match status" value="1"/>
</dbReference>
<reference evidence="4" key="1">
    <citation type="submission" date="2025-08" db="UniProtKB">
        <authorList>
            <consortium name="RefSeq"/>
        </authorList>
    </citation>
    <scope>IDENTIFICATION</scope>
</reference>
<dbReference type="RefSeq" id="XP_033815400.1">
    <property type="nucleotide sequence ID" value="XM_033959509.1"/>
</dbReference>
<dbReference type="OrthoDB" id="6334211at2759"/>
<sequence>MERGIERQFIEDRSFLIEMLPLVWGVKRPGPHYCLNMKMSQLKNLVFSFEFGATDPRQDFPVTDFPERIVKLDISLNELEKLPAESLLPFENLSELDASLNALSDMEGVGVVRNLAVLNLSYNAITGVRRLEPCGQLVLLNISHNQVRTIRGLPLLSSLTQLHLGSNKLTSLDGIQGLPRLQELYVQSNMISSLLPLSSSLALNVLDASNNEITSLPQTLQILRGLHRLKQLKLKGNPLARDNRYVTAVKESTTVEILDNSLLRSPSVAELHHSFSRDFLPTGLLEVEENKEALKDSARKTLVTKLQKKQEDVESIIHYLHGRILSLQEDLKEYEDSLWLEMEGCIRYINAIPSEDFQSIDPQKVPKTMERHLFSKFWERWDYGKRRPGNLPFTDLVKPEELLCICVDIITFVWIHVEEEVVFHLNRRWIGWQF</sequence>
<protein>
    <submittedName>
        <fullName evidence="4">Protein phosphatase 1 regulatory inhibitor subunit PPP1R7 homolog isoform X1</fullName>
    </submittedName>
</protein>
<keyword evidence="1" id="KW-0433">Leucine-rich repeat</keyword>
<dbReference type="InterPro" id="IPR042655">
    <property type="entry name" value="LRC72"/>
</dbReference>
<evidence type="ECO:0000313" key="3">
    <source>
        <dbReference type="Proteomes" id="UP000515159"/>
    </source>
</evidence>
<name>A0A6P8SA46_GEOSA</name>
<dbReference type="InterPro" id="IPR032675">
    <property type="entry name" value="LRR_dom_sf"/>
</dbReference>
<gene>
    <name evidence="4" type="primary">LOC117367174</name>
</gene>
<accession>A0A6P8SA46</accession>
<organism evidence="3 4">
    <name type="scientific">Geotrypetes seraphini</name>
    <name type="common">Gaboon caecilian</name>
    <name type="synonym">Caecilia seraphini</name>
    <dbReference type="NCBI Taxonomy" id="260995"/>
    <lineage>
        <taxon>Eukaryota</taxon>
        <taxon>Metazoa</taxon>
        <taxon>Chordata</taxon>
        <taxon>Craniata</taxon>
        <taxon>Vertebrata</taxon>
        <taxon>Euteleostomi</taxon>
        <taxon>Amphibia</taxon>
        <taxon>Gymnophiona</taxon>
        <taxon>Geotrypetes</taxon>
    </lineage>
</organism>
<dbReference type="InParanoid" id="A0A6P8SA46"/>
<keyword evidence="3" id="KW-1185">Reference proteome</keyword>
<dbReference type="SMART" id="SM00364">
    <property type="entry name" value="LRR_BAC"/>
    <property type="match status" value="4"/>
</dbReference>
<dbReference type="SMART" id="SM00365">
    <property type="entry name" value="LRR_SD22"/>
    <property type="match status" value="3"/>
</dbReference>
<keyword evidence="2" id="KW-0677">Repeat</keyword>
<dbReference type="InterPro" id="IPR025875">
    <property type="entry name" value="Leu-rich_rpt_4"/>
</dbReference>
<evidence type="ECO:0000256" key="1">
    <source>
        <dbReference type="ARBA" id="ARBA00022614"/>
    </source>
</evidence>